<dbReference type="Pfam" id="PF17871">
    <property type="entry name" value="AAA_lid_9"/>
    <property type="match status" value="1"/>
</dbReference>
<dbReference type="STRING" id="1619100.UT34_C0001G0244"/>
<dbReference type="CDD" id="cd00009">
    <property type="entry name" value="AAA"/>
    <property type="match status" value="1"/>
</dbReference>
<dbReference type="Gene3D" id="1.10.8.60">
    <property type="match status" value="2"/>
</dbReference>
<dbReference type="Gene3D" id="3.40.50.300">
    <property type="entry name" value="P-loop containing nucleotide triphosphate hydrolases"/>
    <property type="match status" value="2"/>
</dbReference>
<sequence>MAIEFEQTNKIVYGYHNRDNNKYSIIKNKYPIIGEKNFQQFMVTRDSIFTVSESDITKIAKGYTSFNIYQDIQRKLANAIIIPGIVVSLSYVLKIFGDTQYLVALENIIPNRIINTVFWLAALGVILLWFTTYRKFTSPYKLPQLKAINETELDLIKSGDIKFGRYSQLNTIDYLSEGLLDYFELLDRNKYQISSIIPYLLKDDLVMRMFKRSGLENLSNTLTNDPELFKDLNAISLEGFRSLILYACEEALVTGSRDLQPVHLFLALFRVLPGLVKELQKRNSTQRVLRQSYIYEKDLDLKISKSFFDPDFDYHKTNGVAKSWAYGYTFILNHFSREINEEVANSFEKFGIGHMEEVEELVSIIGKIGKRNALLIGDPGVGKSSLIKGLAQRINNGDVPPQLIGKRIVQLDLNGMIAYSSNLKNTEAVVQKAMDELKRAGNTILYIDELQELIPAKADESGHSLAGILLPYILEGHFPVIGTVNYANYKKYFYTNESFRQSFNNIEVKELSQTDTITILQSKVEKLEDLFKLYITTPALTAAAELAQRYIHDRMLPDSAVDVLESACSWAQSNNVPVLTTEHVSKIVSIQTNIDVESVSTLDVDKVIKLEEKIKSKVIGQDEAVGVVVEAIKRSKTGIRNPNKPIGVFMFIGPTGVGKTYLAKVLAQEFFSAKSDIVRIDMSEYQDEGSVNRLLGGSSNSEQSISLVDKIKKDPYSVVLFDEIEKANPQVLDLFLQIFDEGRVTSISGETINFTNSIIICTSNIASDMIMKNFAQNMLWEQIKDLVLIELKQSVRPELFNRFDNIVVFSPQSIATLAQISSLLLGELASRLSEQGVTVTWESTIPMLIASKAYDPALGARPIKRYIQENIEGNIANEIINEGKKPGSTIKIKESWII</sequence>
<feature type="transmembrane region" description="Helical" evidence="4">
    <location>
        <begin position="113"/>
        <end position="131"/>
    </location>
</feature>
<dbReference type="PRINTS" id="PR00300">
    <property type="entry name" value="CLPPROTEASEA"/>
</dbReference>
<dbReference type="InterPro" id="IPR041546">
    <property type="entry name" value="ClpA/ClpB_AAA_lid"/>
</dbReference>
<dbReference type="SUPFAM" id="SSF52540">
    <property type="entry name" value="P-loop containing nucleoside triphosphate hydrolases"/>
    <property type="match status" value="2"/>
</dbReference>
<dbReference type="InterPro" id="IPR050130">
    <property type="entry name" value="ClpA_ClpB"/>
</dbReference>
<dbReference type="InterPro" id="IPR001270">
    <property type="entry name" value="ClpA/B"/>
</dbReference>
<dbReference type="Pfam" id="PF00004">
    <property type="entry name" value="AAA"/>
    <property type="match status" value="1"/>
</dbReference>
<dbReference type="GO" id="GO:0016887">
    <property type="term" value="F:ATP hydrolysis activity"/>
    <property type="evidence" value="ECO:0007669"/>
    <property type="project" value="InterPro"/>
</dbReference>
<proteinExistence type="predicted"/>
<evidence type="ECO:0000256" key="4">
    <source>
        <dbReference type="SAM" id="Phobius"/>
    </source>
</evidence>
<dbReference type="SMART" id="SM00382">
    <property type="entry name" value="AAA"/>
    <property type="match status" value="2"/>
</dbReference>
<dbReference type="InterPro" id="IPR003593">
    <property type="entry name" value="AAA+_ATPase"/>
</dbReference>
<organism evidence="7 8">
    <name type="scientific">candidate division WS6 bacterium GW2011_GWF2_39_15</name>
    <dbReference type="NCBI Taxonomy" id="1619100"/>
    <lineage>
        <taxon>Bacteria</taxon>
        <taxon>Candidatus Dojkabacteria</taxon>
    </lineage>
</organism>
<dbReference type="PANTHER" id="PTHR11638:SF175">
    <property type="entry name" value="ATP-DEPENDENT CLP PROTEASE, ATP-BINDING SUBUNIT CLPC"/>
    <property type="match status" value="1"/>
</dbReference>
<keyword evidence="4" id="KW-0812">Transmembrane</keyword>
<name>A0A0G0MQ96_9BACT</name>
<dbReference type="EMBL" id="LBWK01000001">
    <property type="protein sequence ID" value="KKR06204.1"/>
    <property type="molecule type" value="Genomic_DNA"/>
</dbReference>
<dbReference type="AlphaFoldDB" id="A0A0G0MQ96"/>
<evidence type="ECO:0000259" key="5">
    <source>
        <dbReference type="SMART" id="SM00382"/>
    </source>
</evidence>
<accession>A0A0G0MQ96</accession>
<evidence type="ECO:0000259" key="6">
    <source>
        <dbReference type="SMART" id="SM01086"/>
    </source>
</evidence>
<keyword evidence="3" id="KW-0143">Chaperone</keyword>
<dbReference type="SMART" id="SM01086">
    <property type="entry name" value="ClpB_D2-small"/>
    <property type="match status" value="1"/>
</dbReference>
<dbReference type="PANTHER" id="PTHR11638">
    <property type="entry name" value="ATP-DEPENDENT CLP PROTEASE"/>
    <property type="match status" value="1"/>
</dbReference>
<dbReference type="GO" id="GO:0034605">
    <property type="term" value="P:cellular response to heat"/>
    <property type="evidence" value="ECO:0007669"/>
    <property type="project" value="TreeGrafter"/>
</dbReference>
<dbReference type="GO" id="GO:0005737">
    <property type="term" value="C:cytoplasm"/>
    <property type="evidence" value="ECO:0007669"/>
    <property type="project" value="TreeGrafter"/>
</dbReference>
<evidence type="ECO:0000256" key="1">
    <source>
        <dbReference type="ARBA" id="ARBA00022741"/>
    </source>
</evidence>
<evidence type="ECO:0000256" key="2">
    <source>
        <dbReference type="ARBA" id="ARBA00022840"/>
    </source>
</evidence>
<reference evidence="7 8" key="1">
    <citation type="journal article" date="2015" name="Nature">
        <title>rRNA introns, odd ribosomes, and small enigmatic genomes across a large radiation of phyla.</title>
        <authorList>
            <person name="Brown C.T."/>
            <person name="Hug L.A."/>
            <person name="Thomas B.C."/>
            <person name="Sharon I."/>
            <person name="Castelle C.J."/>
            <person name="Singh A."/>
            <person name="Wilkins M.J."/>
            <person name="Williams K.H."/>
            <person name="Banfield J.F."/>
        </authorList>
    </citation>
    <scope>NUCLEOTIDE SEQUENCE [LARGE SCALE GENOMIC DNA]</scope>
</reference>
<keyword evidence="4" id="KW-0472">Membrane</keyword>
<evidence type="ECO:0000313" key="7">
    <source>
        <dbReference type="EMBL" id="KKR06204.1"/>
    </source>
</evidence>
<feature type="transmembrane region" description="Helical" evidence="4">
    <location>
        <begin position="76"/>
        <end position="93"/>
    </location>
</feature>
<evidence type="ECO:0000313" key="8">
    <source>
        <dbReference type="Proteomes" id="UP000034799"/>
    </source>
</evidence>
<dbReference type="PATRIC" id="fig|1619100.3.peg.246"/>
<keyword evidence="2 7" id="KW-0067">ATP-binding</keyword>
<evidence type="ECO:0000256" key="3">
    <source>
        <dbReference type="ARBA" id="ARBA00023186"/>
    </source>
</evidence>
<dbReference type="GO" id="GO:0005524">
    <property type="term" value="F:ATP binding"/>
    <property type="evidence" value="ECO:0007669"/>
    <property type="project" value="UniProtKB-KW"/>
</dbReference>
<dbReference type="Proteomes" id="UP000034799">
    <property type="component" value="Unassembled WGS sequence"/>
</dbReference>
<feature type="domain" description="Clp ATPase C-terminal" evidence="6">
    <location>
        <begin position="813"/>
        <end position="896"/>
    </location>
</feature>
<gene>
    <name evidence="7" type="ORF">UT34_C0001G0244</name>
</gene>
<keyword evidence="4" id="KW-1133">Transmembrane helix</keyword>
<dbReference type="CDD" id="cd19499">
    <property type="entry name" value="RecA-like_ClpB_Hsp104-like"/>
    <property type="match status" value="1"/>
</dbReference>
<feature type="domain" description="AAA+ ATPase" evidence="5">
    <location>
        <begin position="645"/>
        <end position="785"/>
    </location>
</feature>
<protein>
    <submittedName>
        <fullName evidence="7">ATPase with chaperone activity, ATP-binding subunit</fullName>
    </submittedName>
</protein>
<dbReference type="InterPro" id="IPR027417">
    <property type="entry name" value="P-loop_NTPase"/>
</dbReference>
<dbReference type="InterPro" id="IPR003959">
    <property type="entry name" value="ATPase_AAA_core"/>
</dbReference>
<comment type="caution">
    <text evidence="7">The sequence shown here is derived from an EMBL/GenBank/DDBJ whole genome shotgun (WGS) entry which is preliminary data.</text>
</comment>
<dbReference type="InterPro" id="IPR019489">
    <property type="entry name" value="Clp_ATPase_C"/>
</dbReference>
<dbReference type="Pfam" id="PF10431">
    <property type="entry name" value="ClpB_D2-small"/>
    <property type="match status" value="1"/>
</dbReference>
<dbReference type="Pfam" id="PF07724">
    <property type="entry name" value="AAA_2"/>
    <property type="match status" value="1"/>
</dbReference>
<feature type="domain" description="AAA+ ATPase" evidence="5">
    <location>
        <begin position="369"/>
        <end position="539"/>
    </location>
</feature>
<keyword evidence="1" id="KW-0547">Nucleotide-binding</keyword>